<dbReference type="Proteomes" id="UP000280497">
    <property type="component" value="Segment"/>
</dbReference>
<proteinExistence type="predicted"/>
<gene>
    <name evidence="1" type="primary">57</name>
    <name evidence="1" type="ORF">SAMW_57</name>
</gene>
<evidence type="ECO:0000313" key="2">
    <source>
        <dbReference type="Proteomes" id="UP000280497"/>
    </source>
</evidence>
<keyword evidence="2" id="KW-1185">Reference proteome</keyword>
<dbReference type="RefSeq" id="YP_009812766.1">
    <property type="nucleotide sequence ID" value="NC_048069.1"/>
</dbReference>
<accession>A0A385UJX2</accession>
<protein>
    <submittedName>
        <fullName evidence="1">Uncharacterized protein</fullName>
    </submittedName>
</protein>
<name>A0A385UJX2_9CAUD</name>
<dbReference type="KEGG" id="vg:55003836"/>
<dbReference type="EMBL" id="MH727560">
    <property type="protein sequence ID" value="AYB70539.1"/>
    <property type="molecule type" value="Genomic_DNA"/>
</dbReference>
<organism evidence="1 2">
    <name type="scientific">Corynebacterium phage SamW</name>
    <dbReference type="NCBI Taxonomy" id="2301601"/>
    <lineage>
        <taxon>Viruses</taxon>
        <taxon>Duplodnaviria</taxon>
        <taxon>Heunggongvirae</taxon>
        <taxon>Uroviricota</taxon>
        <taxon>Caudoviricetes</taxon>
        <taxon>Samwavirus</taxon>
        <taxon>Samwavirus samW</taxon>
    </lineage>
</organism>
<dbReference type="GeneID" id="55003836"/>
<sequence length="131" mass="14216">MVLPSRMRQWWARDCSSGVTAMEQDCGRPQRCKVPSGSAAVTLRAVQSGWSVSVLTRRRHRTDAAVEARSSGRHQISRPAKPSCRLADSIDARCAGDPQQFVPLLVLAGGQADRFGKVGMFAAVHWSASIP</sequence>
<evidence type="ECO:0000313" key="1">
    <source>
        <dbReference type="EMBL" id="AYB70539.1"/>
    </source>
</evidence>
<reference evidence="1 2" key="1">
    <citation type="submission" date="2018-08" db="EMBL/GenBank/DDBJ databases">
        <authorList>
            <person name="Pathak A."/>
            <person name="Staton O.A."/>
            <person name="Aldaher A.R."/>
            <person name="Baird K.M."/>
            <person name="Borah A."/>
            <person name="Haggard G.E."/>
            <person name="Meesala S."/>
            <person name="Nealy S.L."/>
            <person name="Ramdas R."/>
            <person name="Rocha M."/>
            <person name="Sristi D."/>
            <person name="Thukral S."/>
            <person name="Walls C.E."/>
            <person name="Waqas M."/>
            <person name="Williams M.R."/>
            <person name="Winters A.K."/>
            <person name="Sahawneh K.J."/>
            <person name="Monti D.L."/>
            <person name="Garlena R.A."/>
            <person name="Russell D.A."/>
            <person name="Pope W.H."/>
            <person name="Jacobs-Sera D."/>
            <person name="Hatfull G.F."/>
        </authorList>
    </citation>
    <scope>NUCLEOTIDE SEQUENCE [LARGE SCALE GENOMIC DNA]</scope>
</reference>